<keyword evidence="1" id="KW-0812">Transmembrane</keyword>
<evidence type="ECO:0008006" key="4">
    <source>
        <dbReference type="Google" id="ProtNLM"/>
    </source>
</evidence>
<gene>
    <name evidence="2" type="ORF">ACFFUU_03985</name>
</gene>
<dbReference type="RefSeq" id="WP_290286012.1">
    <property type="nucleotide sequence ID" value="NZ_JAUFQN010000019.1"/>
</dbReference>
<dbReference type="EMBL" id="JBHMFB010000010">
    <property type="protein sequence ID" value="MFB9088752.1"/>
    <property type="molecule type" value="Genomic_DNA"/>
</dbReference>
<keyword evidence="1" id="KW-0472">Membrane</keyword>
<evidence type="ECO:0000313" key="3">
    <source>
        <dbReference type="Proteomes" id="UP001589576"/>
    </source>
</evidence>
<organism evidence="2 3">
    <name type="scientific">Flavobacterium paronense</name>
    <dbReference type="NCBI Taxonomy" id="1392775"/>
    <lineage>
        <taxon>Bacteria</taxon>
        <taxon>Pseudomonadati</taxon>
        <taxon>Bacteroidota</taxon>
        <taxon>Flavobacteriia</taxon>
        <taxon>Flavobacteriales</taxon>
        <taxon>Flavobacteriaceae</taxon>
        <taxon>Flavobacterium</taxon>
    </lineage>
</organism>
<protein>
    <recommendedName>
        <fullName evidence="4">tRNA_anti-like</fullName>
    </recommendedName>
</protein>
<comment type="caution">
    <text evidence="2">The sequence shown here is derived from an EMBL/GenBank/DDBJ whole genome shotgun (WGS) entry which is preliminary data.</text>
</comment>
<evidence type="ECO:0000256" key="1">
    <source>
        <dbReference type="SAM" id="Phobius"/>
    </source>
</evidence>
<dbReference type="Proteomes" id="UP001589576">
    <property type="component" value="Unassembled WGS sequence"/>
</dbReference>
<dbReference type="Pfam" id="PF12869">
    <property type="entry name" value="tRNA_anti-like"/>
    <property type="match status" value="1"/>
</dbReference>
<reference evidence="2 3" key="1">
    <citation type="submission" date="2024-09" db="EMBL/GenBank/DDBJ databases">
        <authorList>
            <person name="Sun Q."/>
            <person name="Mori K."/>
        </authorList>
    </citation>
    <scope>NUCLEOTIDE SEQUENCE [LARGE SCALE GENOMIC DNA]</scope>
    <source>
        <strain evidence="2 3">CECT 8460</strain>
    </source>
</reference>
<sequence>MLKKVFTISGIVIIVLLASFFSVRYYINNGGKRDIASEDIAYKVPSSQIVAEFTSNATASNKKYLEKPVAVSGIVTSVNDKEVIIDNSVNCNLTKANNSFKNGQKVTVKGRVIGYDDLLGEVKLDQCNLCAN</sequence>
<keyword evidence="1" id="KW-1133">Transmembrane helix</keyword>
<evidence type="ECO:0000313" key="2">
    <source>
        <dbReference type="EMBL" id="MFB9088752.1"/>
    </source>
</evidence>
<accession>A0ABV5GCA9</accession>
<name>A0ABV5GCA9_9FLAO</name>
<proteinExistence type="predicted"/>
<dbReference type="InterPro" id="IPR024422">
    <property type="entry name" value="Protein_unknown_function_OB"/>
</dbReference>
<feature type="transmembrane region" description="Helical" evidence="1">
    <location>
        <begin position="6"/>
        <end position="27"/>
    </location>
</feature>
<keyword evidence="3" id="KW-1185">Reference proteome</keyword>